<name>A1TBQ8_MYCVP</name>
<evidence type="ECO:0000313" key="1">
    <source>
        <dbReference type="EMBL" id="ABM14608.1"/>
    </source>
</evidence>
<reference evidence="1" key="1">
    <citation type="submission" date="2006-12" db="EMBL/GenBank/DDBJ databases">
        <title>Complete sequence of Mycobacterium vanbaalenii PYR-1.</title>
        <authorList>
            <consortium name="US DOE Joint Genome Institute"/>
            <person name="Copeland A."/>
            <person name="Lucas S."/>
            <person name="Lapidus A."/>
            <person name="Barry K."/>
            <person name="Detter J.C."/>
            <person name="Glavina del Rio T."/>
            <person name="Hammon N."/>
            <person name="Israni S."/>
            <person name="Dalin E."/>
            <person name="Tice H."/>
            <person name="Pitluck S."/>
            <person name="Singan V."/>
            <person name="Schmutz J."/>
            <person name="Larimer F."/>
            <person name="Land M."/>
            <person name="Hauser L."/>
            <person name="Kyrpides N."/>
            <person name="Anderson I.J."/>
            <person name="Miller C."/>
            <person name="Richardson P."/>
        </authorList>
    </citation>
    <scope>NUCLEOTIDE SEQUENCE [LARGE SCALE GENOMIC DNA]</scope>
    <source>
        <strain evidence="1">PYR-1</strain>
    </source>
</reference>
<dbReference type="Proteomes" id="UP000009159">
    <property type="component" value="Chromosome"/>
</dbReference>
<gene>
    <name evidence="1" type="ordered locus">Mvan_3827</name>
</gene>
<dbReference type="HOGENOM" id="CLU_616432_0_0_11"/>
<dbReference type="eggNOG" id="ENOG5030IP5">
    <property type="taxonomic scope" value="Bacteria"/>
</dbReference>
<dbReference type="KEGG" id="mva:Mvan_3827"/>
<dbReference type="EMBL" id="CP000511">
    <property type="protein sequence ID" value="ABM14608.1"/>
    <property type="molecule type" value="Genomic_DNA"/>
</dbReference>
<keyword evidence="2" id="KW-1185">Reference proteome</keyword>
<evidence type="ECO:0008006" key="3">
    <source>
        <dbReference type="Google" id="ProtNLM"/>
    </source>
</evidence>
<sequence length="466" mass="50118">MPEVAQIRRLAFNDEEIGMGFNSRTGLAVGSALEGFSVGADPSAPGAEVSSAISIVSTHEELQESLGMSFDAQGRYGLVSGSAKAAFSEKTNFNSMSTFVVASVVVENPLRRGKNFRITPDAKALLDSGQLDKFERAFGDSFVRGLQTGGEFYAVVRITSVSVSTQSALSAALQAEYNGLVASGSFKAEFERTKHSASSRAEFTSVMYQRAGAGMQISPTVTIEEVIDRFKRFPEIAASSASAYETEVATYDTIPLPVPTPVEQEAFLETLSDARDKKLRFIQVRNDVEFALRFPEFFDEPPTSDVLTTAIAVYTKLMNAVTQHAIRLSKGLINPPQFFDPSALSPPLAEPLPVTLKKKNLQADGASQPNTMPNLIGQLSEPVVSLMACIGLEDVDHCLNFLGDNTLEAIGMDPKELGDFFFTILRSGVTPEVIGDPGGASRIRAQFPAPGVPVAPLSVIRLECRP</sequence>
<dbReference type="AlphaFoldDB" id="A1TBQ8"/>
<accession>A1TBQ8</accession>
<organism evidence="1 2">
    <name type="scientific">Mycolicibacterium vanbaalenii (strain DSM 7251 / JCM 13017 / BCRC 16820 / KCTC 9966 / NRRL B-24157 / PYR-1)</name>
    <name type="common">Mycobacterium vanbaalenii</name>
    <dbReference type="NCBI Taxonomy" id="350058"/>
    <lineage>
        <taxon>Bacteria</taxon>
        <taxon>Bacillati</taxon>
        <taxon>Actinomycetota</taxon>
        <taxon>Actinomycetes</taxon>
        <taxon>Mycobacteriales</taxon>
        <taxon>Mycobacteriaceae</taxon>
        <taxon>Mycolicibacterium</taxon>
    </lineage>
</organism>
<dbReference type="RefSeq" id="WP_011780995.1">
    <property type="nucleotide sequence ID" value="NC_008726.1"/>
</dbReference>
<evidence type="ECO:0000313" key="2">
    <source>
        <dbReference type="Proteomes" id="UP000009159"/>
    </source>
</evidence>
<proteinExistence type="predicted"/>
<protein>
    <recommendedName>
        <fullName evidence="3">MACPF domain-containing protein</fullName>
    </recommendedName>
</protein>